<comment type="similarity">
    <text evidence="2">Belongs to the peptidase T1B family. HslV subfamily.</text>
</comment>
<evidence type="ECO:0000256" key="6">
    <source>
        <dbReference type="ARBA" id="ARBA00022698"/>
    </source>
</evidence>
<dbReference type="PANTHER" id="PTHR32194">
    <property type="entry name" value="METALLOPROTEASE TLDD"/>
    <property type="match status" value="1"/>
</dbReference>
<dbReference type="GO" id="GO:0004298">
    <property type="term" value="F:threonine-type endopeptidase activity"/>
    <property type="evidence" value="ECO:0007669"/>
    <property type="project" value="UniProtKB-KW"/>
</dbReference>
<dbReference type="Pfam" id="PF00227">
    <property type="entry name" value="Proteasome"/>
    <property type="match status" value="1"/>
</dbReference>
<dbReference type="InterPro" id="IPR029055">
    <property type="entry name" value="Ntn_hydrolases_N"/>
</dbReference>
<dbReference type="PANTHER" id="PTHR32194:SF0">
    <property type="entry name" value="ATP-DEPENDENT PROTEASE SUBUNIT HSLV"/>
    <property type="match status" value="1"/>
</dbReference>
<comment type="subcellular location">
    <subcellularLocation>
        <location evidence="1">Cytoplasm</location>
    </subcellularLocation>
</comment>
<keyword evidence="6" id="KW-0888">Threonine protease</keyword>
<keyword evidence="4" id="KW-0021">Allosteric enzyme</keyword>
<evidence type="ECO:0000256" key="9">
    <source>
        <dbReference type="ARBA" id="ARBA00023053"/>
    </source>
</evidence>
<evidence type="ECO:0000256" key="3">
    <source>
        <dbReference type="ARBA" id="ARBA00022490"/>
    </source>
</evidence>
<dbReference type="NCBIfam" id="NF003964">
    <property type="entry name" value="PRK05456.1"/>
    <property type="match status" value="1"/>
</dbReference>
<dbReference type="GO" id="GO:0005839">
    <property type="term" value="C:proteasome core complex"/>
    <property type="evidence" value="ECO:0007669"/>
    <property type="project" value="InterPro"/>
</dbReference>
<evidence type="ECO:0000256" key="7">
    <source>
        <dbReference type="ARBA" id="ARBA00022723"/>
    </source>
</evidence>
<evidence type="ECO:0000313" key="10">
    <source>
        <dbReference type="EMBL" id="ABX10585.1"/>
    </source>
</evidence>
<dbReference type="NCBIfam" id="TIGR03692">
    <property type="entry name" value="ATP_dep_HslV"/>
    <property type="match status" value="1"/>
</dbReference>
<dbReference type="CDD" id="cd01913">
    <property type="entry name" value="protease_HslV"/>
    <property type="match status" value="1"/>
</dbReference>
<dbReference type="EC" id="3.4.25.-" evidence="10"/>
<dbReference type="GO" id="GO:0046872">
    <property type="term" value="F:metal ion binding"/>
    <property type="evidence" value="ECO:0007669"/>
    <property type="project" value="UniProtKB-KW"/>
</dbReference>
<reference evidence="10" key="1">
    <citation type="journal article" date="2007" name="ISME J.">
        <title>Fosmids of novel marine Planctomycetes from the Namibian and Oregon coast upwelling systems and their cross-comparison with planctomycete genomes.</title>
        <authorList>
            <person name="Woebken D."/>
            <person name="Teeling H."/>
            <person name="Wecker P."/>
            <person name="Dumitriu A."/>
            <person name="Kostadinov I."/>
            <person name="DeLong E.F."/>
            <person name="Amann R."/>
            <person name="Gloeckner F.O."/>
        </authorList>
    </citation>
    <scope>NUCLEOTIDE SEQUENCE</scope>
</reference>
<dbReference type="SUPFAM" id="SSF56235">
    <property type="entry name" value="N-terminal nucleophile aminohydrolases (Ntn hydrolases)"/>
    <property type="match status" value="1"/>
</dbReference>
<proteinExistence type="inferred from homology"/>
<dbReference type="PROSITE" id="PS51476">
    <property type="entry name" value="PROTEASOME_BETA_2"/>
    <property type="match status" value="1"/>
</dbReference>
<protein>
    <submittedName>
        <fullName evidence="10">ATP-dependent protease</fullName>
        <ecNumber evidence="10">3.4.25.-</ecNumber>
    </submittedName>
</protein>
<accession>A9LGR4</accession>
<gene>
    <name evidence="10" type="primary">hslV</name>
    <name evidence="10" type="ORF">5H12_23</name>
</gene>
<keyword evidence="8 10" id="KW-0378">Hydrolase</keyword>
<dbReference type="Gene3D" id="3.60.20.10">
    <property type="entry name" value="Glutamine Phosphoribosylpyrophosphate, subunit 1, domain 1"/>
    <property type="match status" value="1"/>
</dbReference>
<dbReference type="AlphaFoldDB" id="A9LGR4"/>
<evidence type="ECO:0000256" key="1">
    <source>
        <dbReference type="ARBA" id="ARBA00004496"/>
    </source>
</evidence>
<keyword evidence="9" id="KW-0915">Sodium</keyword>
<sequence length="206" mass="22148">MLNQWPREAAVNETKYGCEIHDWKQKMKIHATTILTVEHQGSVAMGGDGQVTLGNAVMKTDAMKIRKLLGGRVLCGFAGSSADAFALLERFEEQLKDSPENIPRAATELARQWRTDKALRQLEALLTVTDGKNTLLISGTGDVIQPTDGVVGIGSGGNYAIAAARALKEHSQLSASEIVVESLKIAGGIDIYTNTNIIVETLGLME</sequence>
<keyword evidence="3" id="KW-0963">Cytoplasm</keyword>
<dbReference type="GO" id="GO:0009376">
    <property type="term" value="C:HslUV protease complex"/>
    <property type="evidence" value="ECO:0007669"/>
    <property type="project" value="InterPro"/>
</dbReference>
<name>A9LGR4_9BACT</name>
<dbReference type="EMBL" id="EF591884">
    <property type="protein sequence ID" value="ABX10585.1"/>
    <property type="molecule type" value="Genomic_DNA"/>
</dbReference>
<organism evidence="10">
    <name type="scientific">uncultured planctomycete 5H12</name>
    <dbReference type="NCBI Taxonomy" id="455067"/>
    <lineage>
        <taxon>Bacteria</taxon>
        <taxon>Pseudomonadati</taxon>
        <taxon>Planctomycetota</taxon>
        <taxon>Planctomycetia</taxon>
        <taxon>Planctomycetales</taxon>
        <taxon>environmental samples</taxon>
    </lineage>
</organism>
<evidence type="ECO:0000256" key="4">
    <source>
        <dbReference type="ARBA" id="ARBA00022533"/>
    </source>
</evidence>
<evidence type="ECO:0000256" key="2">
    <source>
        <dbReference type="ARBA" id="ARBA00006053"/>
    </source>
</evidence>
<keyword evidence="7" id="KW-0479">Metal-binding</keyword>
<keyword evidence="5 10" id="KW-0645">Protease</keyword>
<dbReference type="InterPro" id="IPR001353">
    <property type="entry name" value="Proteasome_sua/b"/>
</dbReference>
<dbReference type="InterPro" id="IPR023333">
    <property type="entry name" value="Proteasome_suB-type"/>
</dbReference>
<evidence type="ECO:0000256" key="8">
    <source>
        <dbReference type="ARBA" id="ARBA00022801"/>
    </source>
</evidence>
<evidence type="ECO:0000256" key="5">
    <source>
        <dbReference type="ARBA" id="ARBA00022670"/>
    </source>
</evidence>
<dbReference type="GO" id="GO:0051603">
    <property type="term" value="P:proteolysis involved in protein catabolic process"/>
    <property type="evidence" value="ECO:0007669"/>
    <property type="project" value="InterPro"/>
</dbReference>
<dbReference type="InterPro" id="IPR022281">
    <property type="entry name" value="ATP-dep_Prtase_HsIV_su"/>
</dbReference>